<dbReference type="InterPro" id="IPR036259">
    <property type="entry name" value="MFS_trans_sf"/>
</dbReference>
<evidence type="ECO:0000313" key="7">
    <source>
        <dbReference type="EMBL" id="PMD04204.1"/>
    </source>
</evidence>
<keyword evidence="3 5" id="KW-1133">Transmembrane helix</keyword>
<feature type="domain" description="Major facilitator superfamily (MFS) profile" evidence="6">
    <location>
        <begin position="1"/>
        <end position="47"/>
    </location>
</feature>
<protein>
    <submittedName>
        <fullName evidence="7">MFS transporter</fullName>
    </submittedName>
</protein>
<feature type="transmembrane region" description="Helical" evidence="5">
    <location>
        <begin position="16"/>
        <end position="39"/>
    </location>
</feature>
<gene>
    <name evidence="7" type="ORF">CJ199_13425</name>
</gene>
<evidence type="ECO:0000256" key="1">
    <source>
        <dbReference type="ARBA" id="ARBA00004651"/>
    </source>
</evidence>
<keyword evidence="2 5" id="KW-0812">Transmembrane</keyword>
<dbReference type="PROSITE" id="PS50850">
    <property type="entry name" value="MFS"/>
    <property type="match status" value="1"/>
</dbReference>
<comment type="caution">
    <text evidence="7">The sequence shown here is derived from an EMBL/GenBank/DDBJ whole genome shotgun (WGS) entry which is preliminary data.</text>
</comment>
<dbReference type="InterPro" id="IPR020846">
    <property type="entry name" value="MFS_dom"/>
</dbReference>
<sequence>VALPSIMKDLGIGADLAQWFLTGFLLTMAIVLPLTGWILGRFTTRSV</sequence>
<dbReference type="EMBL" id="PNHK01000274">
    <property type="protein sequence ID" value="PMD04204.1"/>
    <property type="molecule type" value="Genomic_DNA"/>
</dbReference>
<name>A0A2N6VJD2_9MICO</name>
<reference evidence="7 8" key="1">
    <citation type="submission" date="2017-09" db="EMBL/GenBank/DDBJ databases">
        <title>Bacterial strain isolated from the female urinary microbiota.</title>
        <authorList>
            <person name="Thomas-White K."/>
            <person name="Kumar N."/>
            <person name="Forster S."/>
            <person name="Putonti C."/>
            <person name="Lawley T."/>
            <person name="Wolfe A.J."/>
        </authorList>
    </citation>
    <scope>NUCLEOTIDE SEQUENCE [LARGE SCALE GENOMIC DNA]</scope>
    <source>
        <strain evidence="7 8">UMB1301</strain>
    </source>
</reference>
<accession>A0A2N6VJD2</accession>
<feature type="non-terminal residue" evidence="7">
    <location>
        <position position="1"/>
    </location>
</feature>
<dbReference type="OrthoDB" id="7375466at2"/>
<evidence type="ECO:0000256" key="5">
    <source>
        <dbReference type="SAM" id="Phobius"/>
    </source>
</evidence>
<dbReference type="Gene3D" id="1.20.1720.10">
    <property type="entry name" value="Multidrug resistance protein D"/>
    <property type="match status" value="1"/>
</dbReference>
<dbReference type="AlphaFoldDB" id="A0A2N6VJD2"/>
<evidence type="ECO:0000259" key="6">
    <source>
        <dbReference type="PROSITE" id="PS50850"/>
    </source>
</evidence>
<proteinExistence type="predicted"/>
<evidence type="ECO:0000256" key="4">
    <source>
        <dbReference type="ARBA" id="ARBA00023136"/>
    </source>
</evidence>
<evidence type="ECO:0000256" key="3">
    <source>
        <dbReference type="ARBA" id="ARBA00022989"/>
    </source>
</evidence>
<evidence type="ECO:0000256" key="2">
    <source>
        <dbReference type="ARBA" id="ARBA00022692"/>
    </source>
</evidence>
<dbReference type="SUPFAM" id="SSF103473">
    <property type="entry name" value="MFS general substrate transporter"/>
    <property type="match status" value="1"/>
</dbReference>
<evidence type="ECO:0000313" key="8">
    <source>
        <dbReference type="Proteomes" id="UP000235598"/>
    </source>
</evidence>
<dbReference type="Proteomes" id="UP000235598">
    <property type="component" value="Unassembled WGS sequence"/>
</dbReference>
<organism evidence="7 8">
    <name type="scientific">Brevibacterium paucivorans</name>
    <dbReference type="NCBI Taxonomy" id="170994"/>
    <lineage>
        <taxon>Bacteria</taxon>
        <taxon>Bacillati</taxon>
        <taxon>Actinomycetota</taxon>
        <taxon>Actinomycetes</taxon>
        <taxon>Micrococcales</taxon>
        <taxon>Brevibacteriaceae</taxon>
        <taxon>Brevibacterium</taxon>
    </lineage>
</organism>
<comment type="subcellular location">
    <subcellularLocation>
        <location evidence="1">Cell membrane</location>
        <topology evidence="1">Multi-pass membrane protein</topology>
    </subcellularLocation>
</comment>
<keyword evidence="4 5" id="KW-0472">Membrane</keyword>
<dbReference type="GO" id="GO:0005886">
    <property type="term" value="C:plasma membrane"/>
    <property type="evidence" value="ECO:0007669"/>
    <property type="project" value="UniProtKB-SubCell"/>
</dbReference>
<feature type="non-terminal residue" evidence="7">
    <location>
        <position position="47"/>
    </location>
</feature>
<dbReference type="GO" id="GO:0022857">
    <property type="term" value="F:transmembrane transporter activity"/>
    <property type="evidence" value="ECO:0007669"/>
    <property type="project" value="InterPro"/>
</dbReference>